<dbReference type="Pfam" id="PF13247">
    <property type="entry name" value="Fer4_11"/>
    <property type="match status" value="1"/>
</dbReference>
<evidence type="ECO:0000256" key="7">
    <source>
        <dbReference type="ARBA" id="ARBA00023014"/>
    </source>
</evidence>
<dbReference type="EMBL" id="UFYI01000007">
    <property type="protein sequence ID" value="STD20658.1"/>
    <property type="molecule type" value="Genomic_DNA"/>
</dbReference>
<name>A0A376F8Q6_ENTAS</name>
<feature type="domain" description="4Fe-4S ferredoxin-type" evidence="8">
    <location>
        <begin position="62"/>
        <end position="91"/>
    </location>
</feature>
<evidence type="ECO:0000259" key="8">
    <source>
        <dbReference type="PROSITE" id="PS51379"/>
    </source>
</evidence>
<protein>
    <submittedName>
        <fullName evidence="9">Formate dehydrogenase subunit beta</fullName>
    </submittedName>
</protein>
<evidence type="ECO:0000256" key="3">
    <source>
        <dbReference type="ARBA" id="ARBA00022485"/>
    </source>
</evidence>
<dbReference type="InterPro" id="IPR017900">
    <property type="entry name" value="4Fe4S_Fe_S_CS"/>
</dbReference>
<dbReference type="GO" id="GO:0046872">
    <property type="term" value="F:metal ion binding"/>
    <property type="evidence" value="ECO:0007669"/>
    <property type="project" value="UniProtKB-KW"/>
</dbReference>
<keyword evidence="4" id="KW-0479">Metal-binding</keyword>
<dbReference type="GO" id="GO:0030313">
    <property type="term" value="C:cell envelope"/>
    <property type="evidence" value="ECO:0007669"/>
    <property type="project" value="UniProtKB-SubCell"/>
</dbReference>
<dbReference type="PROSITE" id="PS51379">
    <property type="entry name" value="4FE4S_FER_2"/>
    <property type="match status" value="2"/>
</dbReference>
<comment type="subcellular location">
    <subcellularLocation>
        <location evidence="2">Cell envelope</location>
    </subcellularLocation>
</comment>
<organism evidence="9 10">
    <name type="scientific">Enterobacter asburiae</name>
    <dbReference type="NCBI Taxonomy" id="61645"/>
    <lineage>
        <taxon>Bacteria</taxon>
        <taxon>Pseudomonadati</taxon>
        <taxon>Pseudomonadota</taxon>
        <taxon>Gammaproteobacteria</taxon>
        <taxon>Enterobacterales</taxon>
        <taxon>Enterobacteriaceae</taxon>
        <taxon>Enterobacter</taxon>
        <taxon>Enterobacter cloacae complex</taxon>
    </lineage>
</organism>
<proteinExistence type="predicted"/>
<evidence type="ECO:0000256" key="2">
    <source>
        <dbReference type="ARBA" id="ARBA00004196"/>
    </source>
</evidence>
<keyword evidence="5" id="KW-0677">Repeat</keyword>
<evidence type="ECO:0000256" key="6">
    <source>
        <dbReference type="ARBA" id="ARBA00023004"/>
    </source>
</evidence>
<sequence length="126" mass="14141">MGVYDNPADLSAKSWTVMRFSETDQNGRLEWLIRKDGCMHCEDPGCLKACPSAGAIIQYANGIVDFQQDNCIGCGYCIAGCPFNIPRLNKEDNRVYKMHPVRGPRQRRAGACLCENLSDRGYPLRH</sequence>
<dbReference type="InterPro" id="IPR017896">
    <property type="entry name" value="4Fe4S_Fe-S-bd"/>
</dbReference>
<evidence type="ECO:0000256" key="5">
    <source>
        <dbReference type="ARBA" id="ARBA00022737"/>
    </source>
</evidence>
<reference evidence="9 10" key="1">
    <citation type="submission" date="2018-06" db="EMBL/GenBank/DDBJ databases">
        <authorList>
            <consortium name="Pathogen Informatics"/>
            <person name="Doyle S."/>
        </authorList>
    </citation>
    <scope>NUCLEOTIDE SEQUENCE [LARGE SCALE GENOMIC DNA]</scope>
    <source>
        <strain evidence="9 10">NCTC12123</strain>
    </source>
</reference>
<keyword evidence="7" id="KW-0411">Iron-sulfur</keyword>
<dbReference type="AlphaFoldDB" id="A0A376F8Q6"/>
<keyword evidence="6" id="KW-0408">Iron</keyword>
<evidence type="ECO:0000313" key="10">
    <source>
        <dbReference type="Proteomes" id="UP000255163"/>
    </source>
</evidence>
<gene>
    <name evidence="9" type="primary">fdnH_2</name>
    <name evidence="9" type="ORF">NCTC12123_02170</name>
</gene>
<evidence type="ECO:0000256" key="1">
    <source>
        <dbReference type="ARBA" id="ARBA00001966"/>
    </source>
</evidence>
<accession>A0A376F8Q6</accession>
<dbReference type="PANTHER" id="PTHR43545:SF6">
    <property type="entry name" value="FORMATE DEHYDROGENASE, NITRATE-INDUCIBLE, IRON-SULFUR SUBUNIT"/>
    <property type="match status" value="1"/>
</dbReference>
<dbReference type="Gene3D" id="3.30.70.20">
    <property type="match status" value="1"/>
</dbReference>
<dbReference type="SUPFAM" id="SSF54862">
    <property type="entry name" value="4Fe-4S ferredoxins"/>
    <property type="match status" value="1"/>
</dbReference>
<dbReference type="PANTHER" id="PTHR43545">
    <property type="entry name" value="FORMATE DEHYDROGENASE, NITRATE-INDUCIBLE, IRON-SULFUR SUBUNIT"/>
    <property type="match status" value="1"/>
</dbReference>
<dbReference type="GO" id="GO:0051539">
    <property type="term" value="F:4 iron, 4 sulfur cluster binding"/>
    <property type="evidence" value="ECO:0007669"/>
    <property type="project" value="UniProtKB-KW"/>
</dbReference>
<feature type="domain" description="4Fe-4S ferredoxin-type" evidence="8">
    <location>
        <begin position="29"/>
        <end position="61"/>
    </location>
</feature>
<evidence type="ECO:0000256" key="4">
    <source>
        <dbReference type="ARBA" id="ARBA00022723"/>
    </source>
</evidence>
<dbReference type="InterPro" id="IPR051555">
    <property type="entry name" value="FDH_Electron_Transfer_Unit"/>
</dbReference>
<dbReference type="Proteomes" id="UP000255163">
    <property type="component" value="Unassembled WGS sequence"/>
</dbReference>
<comment type="cofactor">
    <cofactor evidence="1">
        <name>[4Fe-4S] cluster</name>
        <dbReference type="ChEBI" id="CHEBI:49883"/>
    </cofactor>
</comment>
<dbReference type="PROSITE" id="PS00198">
    <property type="entry name" value="4FE4S_FER_1"/>
    <property type="match status" value="1"/>
</dbReference>
<keyword evidence="3" id="KW-0004">4Fe-4S</keyword>
<evidence type="ECO:0000313" key="9">
    <source>
        <dbReference type="EMBL" id="STD20658.1"/>
    </source>
</evidence>